<evidence type="ECO:0000313" key="3">
    <source>
        <dbReference type="Proteomes" id="UP001392437"/>
    </source>
</evidence>
<dbReference type="EMBL" id="JAQQWP010000011">
    <property type="protein sequence ID" value="KAK8095870.1"/>
    <property type="molecule type" value="Genomic_DNA"/>
</dbReference>
<organism evidence="2 3">
    <name type="scientific">Apiospora kogelbergensis</name>
    <dbReference type="NCBI Taxonomy" id="1337665"/>
    <lineage>
        <taxon>Eukaryota</taxon>
        <taxon>Fungi</taxon>
        <taxon>Dikarya</taxon>
        <taxon>Ascomycota</taxon>
        <taxon>Pezizomycotina</taxon>
        <taxon>Sordariomycetes</taxon>
        <taxon>Xylariomycetidae</taxon>
        <taxon>Amphisphaeriales</taxon>
        <taxon>Apiosporaceae</taxon>
        <taxon>Apiospora</taxon>
    </lineage>
</organism>
<feature type="region of interest" description="Disordered" evidence="1">
    <location>
        <begin position="1"/>
        <end position="39"/>
    </location>
</feature>
<accession>A0AAW0QFN4</accession>
<keyword evidence="3" id="KW-1185">Reference proteome</keyword>
<dbReference type="AlphaFoldDB" id="A0AAW0QFN4"/>
<evidence type="ECO:0000256" key="1">
    <source>
        <dbReference type="SAM" id="MobiDB-lite"/>
    </source>
</evidence>
<reference evidence="2 3" key="1">
    <citation type="submission" date="2023-01" db="EMBL/GenBank/DDBJ databases">
        <title>Analysis of 21 Apiospora genomes using comparative genomics revels a genus with tremendous synthesis potential of carbohydrate active enzymes and secondary metabolites.</title>
        <authorList>
            <person name="Sorensen T."/>
        </authorList>
    </citation>
    <scope>NUCLEOTIDE SEQUENCE [LARGE SCALE GENOMIC DNA]</scope>
    <source>
        <strain evidence="2 3">CBS 117206</strain>
    </source>
</reference>
<sequence>MNTRTTTTTFCKTGFGTEPTPGSHRAARQQPYEAASGHTANPNLLRAKEVGPTAKCPNLSNRNAPEAKLDEITGEEHMATSGERCNAVAMCLPPTCHSTCQPMRPLPLSSTDHKPRARADRRLTRATLRFAAYASFFFLLHSPCRYYGESKQSSFGRQRGRMT</sequence>
<feature type="compositionally biased region" description="Low complexity" evidence="1">
    <location>
        <begin position="1"/>
        <end position="17"/>
    </location>
</feature>
<gene>
    <name evidence="2" type="ORF">PG999_013892</name>
</gene>
<comment type="caution">
    <text evidence="2">The sequence shown here is derived from an EMBL/GenBank/DDBJ whole genome shotgun (WGS) entry which is preliminary data.</text>
</comment>
<dbReference type="Proteomes" id="UP001392437">
    <property type="component" value="Unassembled WGS sequence"/>
</dbReference>
<protein>
    <submittedName>
        <fullName evidence="2">Uncharacterized protein</fullName>
    </submittedName>
</protein>
<evidence type="ECO:0000313" key="2">
    <source>
        <dbReference type="EMBL" id="KAK8095870.1"/>
    </source>
</evidence>
<name>A0AAW0QFN4_9PEZI</name>
<proteinExistence type="predicted"/>